<gene>
    <name evidence="12" type="primary">tqsA_4</name>
    <name evidence="10" type="ORF">CNEO2_300043</name>
    <name evidence="9" type="ORF">CNEO_42370</name>
    <name evidence="12" type="ORF">CNEONATNEC25_02857</name>
    <name evidence="11" type="ORF">CQ394_09295</name>
</gene>
<dbReference type="EMBL" id="CAKJVE010000004">
    <property type="protein sequence ID" value="CAG9706304.1"/>
    <property type="molecule type" value="Genomic_DNA"/>
</dbReference>
<feature type="transmembrane region" description="Helical" evidence="8">
    <location>
        <begin position="301"/>
        <end position="334"/>
    </location>
</feature>
<keyword evidence="5 8" id="KW-0812">Transmembrane</keyword>
<dbReference type="InterPro" id="IPR002549">
    <property type="entry name" value="AI-2E-like"/>
</dbReference>
<dbReference type="GO" id="GO:0005886">
    <property type="term" value="C:plasma membrane"/>
    <property type="evidence" value="ECO:0007669"/>
    <property type="project" value="UniProtKB-SubCell"/>
</dbReference>
<feature type="transmembrane region" description="Helical" evidence="8">
    <location>
        <begin position="34"/>
        <end position="52"/>
    </location>
</feature>
<dbReference type="EMBL" id="CAMTCP010000227">
    <property type="protein sequence ID" value="CAI3597824.1"/>
    <property type="molecule type" value="Genomic_DNA"/>
</dbReference>
<feature type="transmembrane region" description="Helical" evidence="8">
    <location>
        <begin position="234"/>
        <end position="264"/>
    </location>
</feature>
<evidence type="ECO:0000313" key="14">
    <source>
        <dbReference type="Proteomes" id="UP000431451"/>
    </source>
</evidence>
<dbReference type="Proteomes" id="UP000789738">
    <property type="component" value="Unassembled WGS sequence"/>
</dbReference>
<accession>A0A2A7MJK4</accession>
<proteinExistence type="inferred from homology"/>
<evidence type="ECO:0000313" key="9">
    <source>
        <dbReference type="EMBL" id="CAG9706304.1"/>
    </source>
</evidence>
<keyword evidence="13" id="KW-1185">Reference proteome</keyword>
<evidence type="ECO:0000256" key="3">
    <source>
        <dbReference type="ARBA" id="ARBA00022448"/>
    </source>
</evidence>
<dbReference type="EMBL" id="PDCJ01000001">
    <property type="protein sequence ID" value="PEG31874.1"/>
    <property type="molecule type" value="Genomic_DNA"/>
</dbReference>
<dbReference type="Proteomes" id="UP000220840">
    <property type="component" value="Unassembled WGS sequence"/>
</dbReference>
<dbReference type="AlphaFoldDB" id="A0A2A7MJK4"/>
<dbReference type="RefSeq" id="WP_058296025.1">
    <property type="nucleotide sequence ID" value="NZ_CAKJVD010000046.1"/>
</dbReference>
<feature type="transmembrane region" description="Helical" evidence="8">
    <location>
        <begin position="271"/>
        <end position="289"/>
    </location>
</feature>
<feature type="transmembrane region" description="Helical" evidence="8">
    <location>
        <begin position="9"/>
        <end position="28"/>
    </location>
</feature>
<dbReference type="STRING" id="137838.GCA_001458595_03332"/>
<evidence type="ECO:0000256" key="2">
    <source>
        <dbReference type="ARBA" id="ARBA00009773"/>
    </source>
</evidence>
<keyword evidence="6 8" id="KW-1133">Transmembrane helix</keyword>
<comment type="similarity">
    <text evidence="2">Belongs to the autoinducer-2 exporter (AI-2E) (TC 2.A.86) family.</text>
</comment>
<keyword evidence="7 8" id="KW-0472">Membrane</keyword>
<reference evidence="9" key="3">
    <citation type="submission" date="2021-10" db="EMBL/GenBank/DDBJ databases">
        <authorList>
            <person name="Mesa V."/>
        </authorList>
    </citation>
    <scope>NUCLEOTIDE SEQUENCE</scope>
    <source>
        <strain evidence="9">CC3_PB</strain>
    </source>
</reference>
<keyword evidence="3" id="KW-0813">Transport</keyword>
<dbReference type="EMBL" id="UWJD01000002">
    <property type="protein sequence ID" value="VCT85256.1"/>
    <property type="molecule type" value="Genomic_DNA"/>
</dbReference>
<protein>
    <submittedName>
        <fullName evidence="12">AI-2 transport protein TqsA</fullName>
    </submittedName>
    <submittedName>
        <fullName evidence="11">AI-2E family transporter</fullName>
    </submittedName>
</protein>
<evidence type="ECO:0000313" key="13">
    <source>
        <dbReference type="Proteomes" id="UP000220840"/>
    </source>
</evidence>
<evidence type="ECO:0000256" key="7">
    <source>
        <dbReference type="ARBA" id="ARBA00023136"/>
    </source>
</evidence>
<comment type="subcellular location">
    <subcellularLocation>
        <location evidence="1">Cell membrane</location>
        <topology evidence="1">Multi-pass membrane protein</topology>
    </subcellularLocation>
</comment>
<dbReference type="PANTHER" id="PTHR21716:SF53">
    <property type="entry name" value="PERMEASE PERM-RELATED"/>
    <property type="match status" value="1"/>
</dbReference>
<feature type="transmembrane region" description="Helical" evidence="8">
    <location>
        <begin position="149"/>
        <end position="170"/>
    </location>
</feature>
<dbReference type="Pfam" id="PF01594">
    <property type="entry name" value="AI-2E_transport"/>
    <property type="match status" value="1"/>
</dbReference>
<evidence type="ECO:0000313" key="11">
    <source>
        <dbReference type="EMBL" id="PEG31874.1"/>
    </source>
</evidence>
<reference evidence="12 14" key="2">
    <citation type="submission" date="2018-06" db="EMBL/GenBank/DDBJ databases">
        <authorList>
            <consortium name="IHU Genomes"/>
        </authorList>
    </citation>
    <scope>NUCLEOTIDE SEQUENCE [LARGE SCALE GENOMIC DNA]</scope>
    <source>
        <strain evidence="12 14">NEC25</strain>
    </source>
</reference>
<sequence length="342" mass="38739">MLKKRHKILLIKSLAILLLLSLFLLYLFNDSIKNIINIIIISFILSYVLMPIRDIIEEKLKVGANIASMMIIFMILMVVVSIIIIFIPTLFNEISTISNILDSIGTLLENLYSKLNLNDLPILNNIYNRIIEKGNYMLNDFSSIAIDNILATTNNVISLAVIPVIMYYFLSDGRTLFNKALLILPSDRRAVIKKILYDIDKVLSRYIVGQFFLCMIIGVLTFFILIIFKVKFPLWISLLNAAFNIIPYFGPIFGAIPAVVVAFIDSPIKGLYIMLAMIVIQQIEGNILSPQITGNSINMHPFMIIILLLIGDKFGGFMGMILVVPIAVIIKVIYDDINYYLF</sequence>
<organism evidence="11 13">
    <name type="scientific">Clostridium neonatale</name>
    <dbReference type="NCBI Taxonomy" id="137838"/>
    <lineage>
        <taxon>Bacteria</taxon>
        <taxon>Bacillati</taxon>
        <taxon>Bacillota</taxon>
        <taxon>Clostridia</taxon>
        <taxon>Eubacteriales</taxon>
        <taxon>Clostridiaceae</taxon>
        <taxon>Clostridium</taxon>
    </lineage>
</organism>
<dbReference type="GeneID" id="68878319"/>
<keyword evidence="4" id="KW-1003">Cell membrane</keyword>
<dbReference type="PANTHER" id="PTHR21716">
    <property type="entry name" value="TRANSMEMBRANE PROTEIN"/>
    <property type="match status" value="1"/>
</dbReference>
<feature type="transmembrane region" description="Helical" evidence="8">
    <location>
        <begin position="203"/>
        <end position="228"/>
    </location>
</feature>
<evidence type="ECO:0000256" key="8">
    <source>
        <dbReference type="SAM" id="Phobius"/>
    </source>
</evidence>
<dbReference type="Proteomes" id="UP000431451">
    <property type="component" value="Unassembled WGS sequence"/>
</dbReference>
<feature type="transmembrane region" description="Helical" evidence="8">
    <location>
        <begin position="64"/>
        <end position="87"/>
    </location>
</feature>
<evidence type="ECO:0000256" key="5">
    <source>
        <dbReference type="ARBA" id="ARBA00022692"/>
    </source>
</evidence>
<name>A0A2A7MJK4_9CLOT</name>
<evidence type="ECO:0000256" key="1">
    <source>
        <dbReference type="ARBA" id="ARBA00004651"/>
    </source>
</evidence>
<reference evidence="10" key="4">
    <citation type="submission" date="2022-10" db="EMBL/GenBank/DDBJ databases">
        <authorList>
            <person name="Aires J."/>
            <person name="Mesa V."/>
        </authorList>
    </citation>
    <scope>NUCLEOTIDE SEQUENCE</scope>
    <source>
        <strain evidence="10">Clostridium neonatale JD116</strain>
    </source>
</reference>
<dbReference type="Proteomes" id="UP001189143">
    <property type="component" value="Unassembled WGS sequence"/>
</dbReference>
<evidence type="ECO:0000313" key="10">
    <source>
        <dbReference type="EMBL" id="CAI3597824.1"/>
    </source>
</evidence>
<evidence type="ECO:0000256" key="6">
    <source>
        <dbReference type="ARBA" id="ARBA00022989"/>
    </source>
</evidence>
<evidence type="ECO:0000256" key="4">
    <source>
        <dbReference type="ARBA" id="ARBA00022475"/>
    </source>
</evidence>
<evidence type="ECO:0000313" key="12">
    <source>
        <dbReference type="EMBL" id="VCT85256.1"/>
    </source>
</evidence>
<reference evidence="11 13" key="1">
    <citation type="submission" date="2017-10" db="EMBL/GenBank/DDBJ databases">
        <title>Effective Description of Clostridium neonatale sp. nov. linked to necrotizing enterocolitis in neonates and a clarification of species assignable to the genus Clostridium (Prazmowski 1880) emend. Lawson and Rainey 2016.</title>
        <authorList>
            <person name="Bernard K."/>
            <person name="Burdz T."/>
            <person name="Wiebe D."/>
            <person name="Balcewich B."/>
            <person name="Alfa M."/>
            <person name="Bernier A.-M."/>
        </authorList>
    </citation>
    <scope>NUCLEOTIDE SEQUENCE [LARGE SCALE GENOMIC DNA]</scope>
    <source>
        <strain evidence="11 13">LCDC99A005</strain>
    </source>
</reference>
<dbReference type="OrthoDB" id="9793390at2"/>